<feature type="compositionally biased region" description="Low complexity" evidence="1">
    <location>
        <begin position="60"/>
        <end position="70"/>
    </location>
</feature>
<dbReference type="EMBL" id="OX458332">
    <property type="protein sequence ID" value="CAI8719542.1"/>
    <property type="molecule type" value="Genomic_DNA"/>
</dbReference>
<evidence type="ECO:0000313" key="2">
    <source>
        <dbReference type="EMBL" id="CAI8719542.1"/>
    </source>
</evidence>
<reference evidence="2" key="1">
    <citation type="submission" date="2023-03" db="EMBL/GenBank/DDBJ databases">
        <authorList>
            <person name="Pearce D."/>
        </authorList>
    </citation>
    <scope>NUCLEOTIDE SEQUENCE</scope>
    <source>
        <strain evidence="2">Mc</strain>
    </source>
</reference>
<protein>
    <submittedName>
        <fullName evidence="2">Uncharacterized protein</fullName>
    </submittedName>
</protein>
<evidence type="ECO:0000256" key="1">
    <source>
        <dbReference type="SAM" id="MobiDB-lite"/>
    </source>
</evidence>
<feature type="compositionally biased region" description="Basic residues" evidence="1">
    <location>
        <begin position="1"/>
        <end position="31"/>
    </location>
</feature>
<accession>A0AA35XZ16</accession>
<dbReference type="Proteomes" id="UP001158598">
    <property type="component" value="Chromosome"/>
</dbReference>
<feature type="region of interest" description="Disordered" evidence="1">
    <location>
        <begin position="149"/>
        <end position="206"/>
    </location>
</feature>
<proteinExistence type="predicted"/>
<evidence type="ECO:0000313" key="3">
    <source>
        <dbReference type="Proteomes" id="UP001158598"/>
    </source>
</evidence>
<sequence>MRRVPVRIRRGHRRPRPRHHGPGHRRRRPQKGRYPGAGAEKRRPRAGNRPKPASDRPRRGSAANARARSGQTAPHSGQPGRLEERQSRKRASAARGRDDPRRRNRPRAGPLQNRPAGIHPPAAVADQQVRTAGHQELFRGTRRRTAGLFRLHQGRNSQDHHETAHPRPRRRTQGRTGQAAGDPGRLRGRDVRRRTGRRSRSPEKPLHRVKKWAWAGVLAAACAGCGTERTWIYRPETAAARSPLLVLTVAVPPFQDLRANANTDELMHYAMPVFPFGWQNLSHPEYAQRHANTGPWLWKPDEDLAQATVAEIDRARIFGRVTFTRTGGDADLRLEGAVKSTQYRSKTFGYGLSVFGPLFWILGAPSDSFENELILGFRLVESGNGKVLWEKEYSRRIGKTSWIYDVQDDFRYPELAKAILRQLSEDLAAVADLGPSMTANRSAGSGSSAALQNQPSPLSRFSKAAGKACGRKLSAARQTMPTRPSHNVTSPLITRCTKLKLAGRASTRSALTLKASLNRAGLR</sequence>
<feature type="region of interest" description="Disordered" evidence="1">
    <location>
        <begin position="441"/>
        <end position="461"/>
    </location>
</feature>
<dbReference type="AlphaFoldDB" id="A0AA35XZ16"/>
<organism evidence="2 3">
    <name type="scientific">Methylococcus capsulatus</name>
    <dbReference type="NCBI Taxonomy" id="414"/>
    <lineage>
        <taxon>Bacteria</taxon>
        <taxon>Pseudomonadati</taxon>
        <taxon>Pseudomonadota</taxon>
        <taxon>Gammaproteobacteria</taxon>
        <taxon>Methylococcales</taxon>
        <taxon>Methylococcaceae</taxon>
        <taxon>Methylococcus</taxon>
    </lineage>
</organism>
<feature type="compositionally biased region" description="Basic residues" evidence="1">
    <location>
        <begin position="190"/>
        <end position="199"/>
    </location>
</feature>
<name>A0AA35XZ16_METCP</name>
<feature type="region of interest" description="Disordered" evidence="1">
    <location>
        <begin position="1"/>
        <end position="123"/>
    </location>
</feature>
<gene>
    <name evidence="2" type="ORF">MCNOR_0063</name>
</gene>